<dbReference type="GO" id="GO:0000149">
    <property type="term" value="F:SNARE binding"/>
    <property type="evidence" value="ECO:0007669"/>
    <property type="project" value="TreeGrafter"/>
</dbReference>
<evidence type="ECO:0000259" key="3">
    <source>
        <dbReference type="Pfam" id="PF04810"/>
    </source>
</evidence>
<dbReference type="Gene3D" id="3.40.50.410">
    <property type="entry name" value="von Willebrand factor, type A domain"/>
    <property type="match status" value="1"/>
</dbReference>
<evidence type="ECO:0000256" key="1">
    <source>
        <dbReference type="ARBA" id="ARBA00008334"/>
    </source>
</evidence>
<dbReference type="GO" id="GO:0008270">
    <property type="term" value="F:zinc ion binding"/>
    <property type="evidence" value="ECO:0007669"/>
    <property type="project" value="InterPro"/>
</dbReference>
<dbReference type="GO" id="GO:0090110">
    <property type="term" value="P:COPII-coated vesicle cargo loading"/>
    <property type="evidence" value="ECO:0007669"/>
    <property type="project" value="TreeGrafter"/>
</dbReference>
<reference evidence="5" key="1">
    <citation type="submission" date="2023-07" db="EMBL/GenBank/DDBJ databases">
        <authorList>
            <consortium name="AG Swart"/>
            <person name="Singh M."/>
            <person name="Singh A."/>
            <person name="Seah K."/>
            <person name="Emmerich C."/>
        </authorList>
    </citation>
    <scope>NUCLEOTIDE SEQUENCE</scope>
    <source>
        <strain evidence="5">DP1</strain>
    </source>
</reference>
<feature type="region of interest" description="Disordered" evidence="2">
    <location>
        <begin position="14"/>
        <end position="53"/>
    </location>
</feature>
<dbReference type="Pfam" id="PF04811">
    <property type="entry name" value="Sec23_trunk"/>
    <property type="match status" value="1"/>
</dbReference>
<comment type="similarity">
    <text evidence="1">Belongs to the SEC23/SEC24 family. SEC24 subfamily.</text>
</comment>
<evidence type="ECO:0000313" key="5">
    <source>
        <dbReference type="EMBL" id="CAI2360406.1"/>
    </source>
</evidence>
<dbReference type="SUPFAM" id="SSF53300">
    <property type="entry name" value="vWA-like"/>
    <property type="match status" value="1"/>
</dbReference>
<dbReference type="PANTHER" id="PTHR13803:SF36">
    <property type="entry name" value="TYPE A VON WILLEBRAND FACTOR DOMAIN-CONTAINING PROTEIN"/>
    <property type="match status" value="1"/>
</dbReference>
<dbReference type="InterPro" id="IPR006896">
    <property type="entry name" value="Sec23/24_trunk_dom"/>
</dbReference>
<dbReference type="SUPFAM" id="SSF82919">
    <property type="entry name" value="Zn-finger domain of Sec23/24"/>
    <property type="match status" value="1"/>
</dbReference>
<dbReference type="InterPro" id="IPR006895">
    <property type="entry name" value="Znf_Sec23_Sec24"/>
</dbReference>
<proteinExistence type="inferred from homology"/>
<dbReference type="Proteomes" id="UP001295684">
    <property type="component" value="Unassembled WGS sequence"/>
</dbReference>
<keyword evidence="6" id="KW-1185">Reference proteome</keyword>
<dbReference type="GO" id="GO:0030127">
    <property type="term" value="C:COPII vesicle coat"/>
    <property type="evidence" value="ECO:0007669"/>
    <property type="project" value="InterPro"/>
</dbReference>
<comment type="caution">
    <text evidence="5">The sequence shown here is derived from an EMBL/GenBank/DDBJ whole genome shotgun (WGS) entry which is preliminary data.</text>
</comment>
<dbReference type="Pfam" id="PF04810">
    <property type="entry name" value="zf-Sec23_Sec24"/>
    <property type="match status" value="1"/>
</dbReference>
<feature type="domain" description="Zinc finger Sec23/Sec24-type" evidence="3">
    <location>
        <begin position="90"/>
        <end position="133"/>
    </location>
</feature>
<evidence type="ECO:0000313" key="6">
    <source>
        <dbReference type="Proteomes" id="UP001295684"/>
    </source>
</evidence>
<accession>A0AAD1X7C1</accession>
<gene>
    <name evidence="5" type="ORF">ECRASSUSDP1_LOCUS1708</name>
</gene>
<protein>
    <recommendedName>
        <fullName evidence="7">VWFA domain-containing protein</fullName>
    </recommendedName>
</protein>
<evidence type="ECO:0000256" key="2">
    <source>
        <dbReference type="SAM" id="MobiDB-lite"/>
    </source>
</evidence>
<dbReference type="AlphaFoldDB" id="A0AAD1X7C1"/>
<dbReference type="EMBL" id="CAMPGE010001611">
    <property type="protein sequence ID" value="CAI2360406.1"/>
    <property type="molecule type" value="Genomic_DNA"/>
</dbReference>
<dbReference type="GO" id="GO:0070971">
    <property type="term" value="C:endoplasmic reticulum exit site"/>
    <property type="evidence" value="ECO:0007669"/>
    <property type="project" value="TreeGrafter"/>
</dbReference>
<dbReference type="GO" id="GO:0006886">
    <property type="term" value="P:intracellular protein transport"/>
    <property type="evidence" value="ECO:0007669"/>
    <property type="project" value="InterPro"/>
</dbReference>
<sequence length="642" mass="71860">MDCCSNKVYIKSKAKAKDKEGDYIDPDDWEVNSDELNRPFDSDDEDISAPKKVKQRVKKQGRKFKNDVDTNVMKVNMSALEPEDFTTGDPVFCTNCSAVLNVHSHLEQPEGEGDDNESRVWICEFCNNKNEINLDEHEVPDKERGESNLNYILEMPEGEANEYKQDEEVKGSAATSIDDASETPLIFCIDMSSSMNTPANKNDQNPNAPTRYDCIAQGICNQIEAFKETNKKIGIVYFCSYVGIYGDGTGKPKGIKPGKALNDEKYLYDSMKKLAMTHMSQPVSLTHEKLTAMVKKMKPRGMTALGPGALTAITMAGVVGNGATVVICTDGQTNLGVGSQDAYKETSDWKERVDKFYEDLADNANKHGVTVNLMSLKGCYCNLNNLIVLSEETGGQVNIIDPQDANNEFETMLQVKPIATNVTVKVRLHQALEFKNELSKNLSADKTLMTKKLGNVDSQTEVAFGYRLKDPDQLALIKGFNIEEFSKIPFQTQIEYCRLDGTKYLRVISTVLETSPDAEEVKQDVNIGIVAVSAAQQASNLAREGRFREAQALSYNKKKFIKKIAKTEEDTAMYKAFKDSMKQMYNEVNEQRKKEDMAKVLLRRKKGPVSHPVRPVQSDALTMNVYKARSITHNTLLMRTQK</sequence>
<dbReference type="InterPro" id="IPR036174">
    <property type="entry name" value="Znf_Sec23_Sec24_sf"/>
</dbReference>
<feature type="domain" description="Sec23/Sec24 trunk" evidence="4">
    <location>
        <begin position="300"/>
        <end position="407"/>
    </location>
</feature>
<evidence type="ECO:0000259" key="4">
    <source>
        <dbReference type="Pfam" id="PF04811"/>
    </source>
</evidence>
<organism evidence="5 6">
    <name type="scientific">Euplotes crassus</name>
    <dbReference type="NCBI Taxonomy" id="5936"/>
    <lineage>
        <taxon>Eukaryota</taxon>
        <taxon>Sar</taxon>
        <taxon>Alveolata</taxon>
        <taxon>Ciliophora</taxon>
        <taxon>Intramacronucleata</taxon>
        <taxon>Spirotrichea</taxon>
        <taxon>Hypotrichia</taxon>
        <taxon>Euplotida</taxon>
        <taxon>Euplotidae</taxon>
        <taxon>Moneuplotes</taxon>
    </lineage>
</organism>
<evidence type="ECO:0008006" key="7">
    <source>
        <dbReference type="Google" id="ProtNLM"/>
    </source>
</evidence>
<dbReference type="InterPro" id="IPR050550">
    <property type="entry name" value="SEC23_SEC24_subfamily"/>
</dbReference>
<dbReference type="PANTHER" id="PTHR13803">
    <property type="entry name" value="SEC24-RELATED PROTEIN"/>
    <property type="match status" value="1"/>
</dbReference>
<dbReference type="InterPro" id="IPR036465">
    <property type="entry name" value="vWFA_dom_sf"/>
</dbReference>
<dbReference type="Gene3D" id="2.30.30.380">
    <property type="entry name" value="Zn-finger domain of Sec23/24"/>
    <property type="match status" value="1"/>
</dbReference>
<name>A0AAD1X7C1_EUPCR</name>
<feature type="compositionally biased region" description="Acidic residues" evidence="2">
    <location>
        <begin position="23"/>
        <end position="33"/>
    </location>
</feature>